<dbReference type="OrthoDB" id="5298497at2"/>
<dbReference type="AlphaFoldDB" id="A0A0B3BYX5"/>
<keyword evidence="4" id="KW-1185">Reference proteome</keyword>
<keyword evidence="2" id="KW-1133">Transmembrane helix</keyword>
<comment type="caution">
    <text evidence="3">The sequence shown here is derived from an EMBL/GenBank/DDBJ whole genome shotgun (WGS) entry which is preliminary data.</text>
</comment>
<dbReference type="EMBL" id="JTAK01000002">
    <property type="protein sequence ID" value="KHO65889.1"/>
    <property type="molecule type" value="Genomic_DNA"/>
</dbReference>
<proteinExistence type="predicted"/>
<accession>A0A0B3BYX5</accession>
<evidence type="ECO:0000256" key="1">
    <source>
        <dbReference type="SAM" id="MobiDB-lite"/>
    </source>
</evidence>
<feature type="region of interest" description="Disordered" evidence="1">
    <location>
        <begin position="180"/>
        <end position="205"/>
    </location>
</feature>
<evidence type="ECO:0000313" key="4">
    <source>
        <dbReference type="Proteomes" id="UP000030980"/>
    </source>
</evidence>
<protein>
    <submittedName>
        <fullName evidence="3">Uncharacterized protein</fullName>
    </submittedName>
</protein>
<dbReference type="Proteomes" id="UP000030980">
    <property type="component" value="Unassembled WGS sequence"/>
</dbReference>
<evidence type="ECO:0000313" key="3">
    <source>
        <dbReference type="EMBL" id="KHO65889.1"/>
    </source>
</evidence>
<organism evidence="3 4">
    <name type="scientific">Pseudomonas flexibilis</name>
    <dbReference type="NCBI Taxonomy" id="706570"/>
    <lineage>
        <taxon>Bacteria</taxon>
        <taxon>Pseudomonadati</taxon>
        <taxon>Pseudomonadota</taxon>
        <taxon>Gammaproteobacteria</taxon>
        <taxon>Pseudomonadales</taxon>
        <taxon>Pseudomonadaceae</taxon>
        <taxon>Pseudomonas</taxon>
    </lineage>
</organism>
<name>A0A0B3BYX5_9PSED</name>
<feature type="transmembrane region" description="Helical" evidence="2">
    <location>
        <begin position="34"/>
        <end position="52"/>
    </location>
</feature>
<gene>
    <name evidence="3" type="ORF">PT85_07600</name>
</gene>
<feature type="compositionally biased region" description="Gly residues" evidence="1">
    <location>
        <begin position="191"/>
        <end position="201"/>
    </location>
</feature>
<dbReference type="PANTHER" id="PTHR34351:SF1">
    <property type="entry name" value="SLR1927 PROTEIN"/>
    <property type="match status" value="1"/>
</dbReference>
<dbReference type="RefSeq" id="WP_074467477.1">
    <property type="nucleotide sequence ID" value="NZ_FMUP01000001.1"/>
</dbReference>
<evidence type="ECO:0000256" key="2">
    <source>
        <dbReference type="SAM" id="Phobius"/>
    </source>
</evidence>
<keyword evidence="2" id="KW-0812">Transmembrane</keyword>
<dbReference type="PANTHER" id="PTHR34351">
    <property type="entry name" value="SLR1927 PROTEIN-RELATED"/>
    <property type="match status" value="1"/>
</dbReference>
<feature type="transmembrane region" description="Helical" evidence="2">
    <location>
        <begin position="58"/>
        <end position="76"/>
    </location>
</feature>
<dbReference type="STRING" id="706570.PT85_07600"/>
<sequence>MPALRGERWLTRRLPAARHVRLAPRQVFILPTRAGWALAAAVVPMLLVAVNYQNSPAYALTFLLVSLALVSLLHTWRTLLGVELRAGPAESTFVGQAACFQIFLGADSARSAIALGWPGMERVLVDIPETGEARVELLLPALRRGWLVAPRLRVESRFPLGLWVAWSGVDLQQQALVYPQPTSGSPMRSRAGGGDGDGQPAGEGVDDFRGLRQHQPADGARRLDWKAFSRGQGLRVKEFAAWAGGDWLLDLDSLPGPLEERLSRLCQAVLELCSEGRPFELRVAGKRLGPAIGAAHREACLRALALHGLGEAS</sequence>
<keyword evidence="2" id="KW-0472">Membrane</keyword>
<reference evidence="3 4" key="1">
    <citation type="submission" date="2014-11" db="EMBL/GenBank/DDBJ databases">
        <title>Genome sequence of Pseudomonas tuomuerensis JCM 14085.</title>
        <authorList>
            <person name="Shin S.-K."/>
            <person name="Yi H."/>
        </authorList>
    </citation>
    <scope>NUCLEOTIDE SEQUENCE [LARGE SCALE GENOMIC DNA]</scope>
    <source>
        <strain evidence="3 4">JCM 14085</strain>
    </source>
</reference>